<dbReference type="SUPFAM" id="SSF50156">
    <property type="entry name" value="PDZ domain-like"/>
    <property type="match status" value="1"/>
</dbReference>
<dbReference type="PROSITE" id="PS50106">
    <property type="entry name" value="PDZ"/>
    <property type="match status" value="1"/>
</dbReference>
<feature type="signal peptide" evidence="1">
    <location>
        <begin position="1"/>
        <end position="23"/>
    </location>
</feature>
<dbReference type="InterPro" id="IPR036034">
    <property type="entry name" value="PDZ_sf"/>
</dbReference>
<organism evidence="3 4">
    <name type="scientific">Azospira restricta</name>
    <dbReference type="NCBI Taxonomy" id="404405"/>
    <lineage>
        <taxon>Bacteria</taxon>
        <taxon>Pseudomonadati</taxon>
        <taxon>Pseudomonadota</taxon>
        <taxon>Betaproteobacteria</taxon>
        <taxon>Rhodocyclales</taxon>
        <taxon>Rhodocyclaceae</taxon>
        <taxon>Azospira</taxon>
    </lineage>
</organism>
<feature type="chain" id="PRO_5037953036" evidence="1">
    <location>
        <begin position="24"/>
        <end position="384"/>
    </location>
</feature>
<dbReference type="Pfam" id="PF04187">
    <property type="entry name" value="Cofac_haem_bdg"/>
    <property type="match status" value="1"/>
</dbReference>
<dbReference type="KEGG" id="ares:IWH25_09595"/>
<dbReference type="Gene3D" id="3.40.50.11550">
    <property type="match status" value="1"/>
</dbReference>
<dbReference type="CDD" id="cd06779">
    <property type="entry name" value="cpPDZ_Deg_HtrA-like"/>
    <property type="match status" value="1"/>
</dbReference>
<dbReference type="CDD" id="cd14727">
    <property type="entry name" value="ChanN-like"/>
    <property type="match status" value="1"/>
</dbReference>
<dbReference type="Proteomes" id="UP000663444">
    <property type="component" value="Chromosome"/>
</dbReference>
<accession>A0A974SSA4</accession>
<sequence length="384" mass="42384">MRPRRIRHAVIAVACALPLAACAAPADTCGQPGQWLVPGKTAAPLTSAAIIERVADRQAVLLGESHESAEDHRWQLHTLAQLHAKRPQLALALEMFPRRLQPLLDRWVAGEFSESAFLRQAEWDKVWGYDARDYLPLFHFARMHRLPMLAMNVERELIDAVARNGWDAVAEKQKEGLTRPAKPSAEYQKILRRIYEHHPEKVDGDKGFQRFAEAQATWDRGMAQTIAEHLKQNPGSLVVGIVGAGHVRHGHGIAHQLRDLGVARSGLLLTWRQDEPCSEIAAGVADALLVVAPPAANPPRLGITMESEKGGVRIARVLADSVADKSGIKAGDLVVEARGLPLRDLQALRYAVQQQTPGTWLPLKVKRGGEELEIVVRFPVDDSR</sequence>
<name>A0A974SSA4_9RHOO</name>
<dbReference type="SUPFAM" id="SSF159501">
    <property type="entry name" value="EreA/ChaN-like"/>
    <property type="match status" value="1"/>
</dbReference>
<gene>
    <name evidence="3" type="ORF">IWH25_09595</name>
</gene>
<feature type="domain" description="PDZ" evidence="2">
    <location>
        <begin position="288"/>
        <end position="345"/>
    </location>
</feature>
<keyword evidence="1" id="KW-0732">Signal</keyword>
<proteinExistence type="predicted"/>
<dbReference type="RefSeq" id="WP_203389076.1">
    <property type="nucleotide sequence ID" value="NZ_CP064781.1"/>
</dbReference>
<keyword evidence="4" id="KW-1185">Reference proteome</keyword>
<dbReference type="AlphaFoldDB" id="A0A974SSA4"/>
<dbReference type="InterPro" id="IPR001478">
    <property type="entry name" value="PDZ"/>
</dbReference>
<reference evidence="3" key="1">
    <citation type="submission" date="2020-11" db="EMBL/GenBank/DDBJ databases">
        <title>Azospira restricta DSM 18626 genome sequence.</title>
        <authorList>
            <person name="Moe W.M."/>
        </authorList>
    </citation>
    <scope>NUCLEOTIDE SEQUENCE</scope>
    <source>
        <strain evidence="3">DSM 18626</strain>
    </source>
</reference>
<dbReference type="InterPro" id="IPR007314">
    <property type="entry name" value="Cofac_haem-bd_dom"/>
</dbReference>
<evidence type="ECO:0000259" key="2">
    <source>
        <dbReference type="PROSITE" id="PS50106"/>
    </source>
</evidence>
<evidence type="ECO:0000313" key="3">
    <source>
        <dbReference type="EMBL" id="QRJ65546.1"/>
    </source>
</evidence>
<dbReference type="SMART" id="SM00228">
    <property type="entry name" value="PDZ"/>
    <property type="match status" value="1"/>
</dbReference>
<keyword evidence="3" id="KW-0449">Lipoprotein</keyword>
<dbReference type="EMBL" id="CP064781">
    <property type="protein sequence ID" value="QRJ65546.1"/>
    <property type="molecule type" value="Genomic_DNA"/>
</dbReference>
<dbReference type="Pfam" id="PF13180">
    <property type="entry name" value="PDZ_2"/>
    <property type="match status" value="1"/>
</dbReference>
<evidence type="ECO:0000256" key="1">
    <source>
        <dbReference type="SAM" id="SignalP"/>
    </source>
</evidence>
<protein>
    <submittedName>
        <fullName evidence="3">ChaN family lipoprotein</fullName>
    </submittedName>
</protein>
<evidence type="ECO:0000313" key="4">
    <source>
        <dbReference type="Proteomes" id="UP000663444"/>
    </source>
</evidence>
<dbReference type="Gene3D" id="2.30.42.10">
    <property type="match status" value="1"/>
</dbReference>